<keyword evidence="1" id="KW-0813">Transport</keyword>
<proteinExistence type="predicted"/>
<evidence type="ECO:0000256" key="6">
    <source>
        <dbReference type="ARBA" id="ARBA00023136"/>
    </source>
</evidence>
<dbReference type="Proteomes" id="UP000192247">
    <property type="component" value="Unassembled WGS sequence"/>
</dbReference>
<dbReference type="InterPro" id="IPR050173">
    <property type="entry name" value="ABC_transporter_C-like"/>
</dbReference>
<sequence>MNKLAGSLEFSQWNRITAFVSQTVWLQRCTIRDNITFGQLFDAATYNAVLEACALDMDVKGFPEGDLTDVGEDGSRLSGGQKMRVSLARATYCAMMNPRETILVLLDDPFLSLDVHVANRIYHSCICGLLGNTTRILATHHTRFVERCTAVLNLRTGQRIAYGPPEQILPKIIDARMRRGTEDLAPVLPDEVFSSGNFESDEEYYRRGKISSDVLWFYVRSIGVALSIITVAAISLMQIGRTATDAWLAYYVSVSQSEAPAQLSGPHESVSNFFLGYVSLAVATSAFTLIRAFVFAYASLRGAVKLHNALLLRVLSAPMTFFERTPFGQVLNRLSSDVYTVDDSLPFTANILFAQSFSLIGTVVLICYGLPWILLLFLPLTMGYASVQRYYRWTSRELKRLSTISLSPLYSHLSESFAGAVTIRAFCAVPRFMHQLYT</sequence>
<feature type="transmembrane region" description="Helical" evidence="7">
    <location>
        <begin position="351"/>
        <end position="380"/>
    </location>
</feature>
<evidence type="ECO:0000256" key="1">
    <source>
        <dbReference type="ARBA" id="ARBA00022448"/>
    </source>
</evidence>
<dbReference type="SUPFAM" id="SSF90123">
    <property type="entry name" value="ABC transporter transmembrane region"/>
    <property type="match status" value="1"/>
</dbReference>
<evidence type="ECO:0000256" key="2">
    <source>
        <dbReference type="ARBA" id="ARBA00022692"/>
    </source>
</evidence>
<dbReference type="Pfam" id="PF00664">
    <property type="entry name" value="ABC_membrane"/>
    <property type="match status" value="1"/>
</dbReference>
<reference evidence="9 10" key="1">
    <citation type="journal article" date="2017" name="Gigascience">
        <title>Draft genome of the honey bee ectoparasitic mite, Tropilaelaps mercedesae, is shaped by the parasitic life history.</title>
        <authorList>
            <person name="Dong X."/>
            <person name="Armstrong S.D."/>
            <person name="Xia D."/>
            <person name="Makepeace B.L."/>
            <person name="Darby A.C."/>
            <person name="Kadowaki T."/>
        </authorList>
    </citation>
    <scope>NUCLEOTIDE SEQUENCE [LARGE SCALE GENOMIC DNA]</scope>
    <source>
        <strain evidence="9">Wuxi-XJTLU</strain>
    </source>
</reference>
<dbReference type="PANTHER" id="PTHR24223:SF330">
    <property type="entry name" value="ATP-BINDING CASSETTE SUB-FAMILY C MEMBER 10"/>
    <property type="match status" value="1"/>
</dbReference>
<dbReference type="InterPro" id="IPR036640">
    <property type="entry name" value="ABC1_TM_sf"/>
</dbReference>
<evidence type="ECO:0000313" key="10">
    <source>
        <dbReference type="Proteomes" id="UP000192247"/>
    </source>
</evidence>
<comment type="caution">
    <text evidence="9">The sequence shown here is derived from an EMBL/GenBank/DDBJ whole genome shotgun (WGS) entry which is preliminary data.</text>
</comment>
<dbReference type="OrthoDB" id="6500128at2759"/>
<feature type="transmembrane region" description="Helical" evidence="7">
    <location>
        <begin position="274"/>
        <end position="298"/>
    </location>
</feature>
<evidence type="ECO:0000256" key="4">
    <source>
        <dbReference type="ARBA" id="ARBA00022840"/>
    </source>
</evidence>
<keyword evidence="2 7" id="KW-0812">Transmembrane</keyword>
<keyword evidence="6 7" id="KW-0472">Membrane</keyword>
<dbReference type="InterPro" id="IPR011527">
    <property type="entry name" value="ABC1_TM_dom"/>
</dbReference>
<keyword evidence="4" id="KW-0067">ATP-binding</keyword>
<dbReference type="CDD" id="cd18605">
    <property type="entry name" value="ABC_6TM_MRP7_D2_like"/>
    <property type="match status" value="1"/>
</dbReference>
<keyword evidence="10" id="KW-1185">Reference proteome</keyword>
<feature type="domain" description="ABC transmembrane type-1" evidence="8">
    <location>
        <begin position="228"/>
        <end position="438"/>
    </location>
</feature>
<evidence type="ECO:0000256" key="7">
    <source>
        <dbReference type="SAM" id="Phobius"/>
    </source>
</evidence>
<evidence type="ECO:0000256" key="5">
    <source>
        <dbReference type="ARBA" id="ARBA00022989"/>
    </source>
</evidence>
<dbReference type="GO" id="GO:0140359">
    <property type="term" value="F:ABC-type transporter activity"/>
    <property type="evidence" value="ECO:0007669"/>
    <property type="project" value="InterPro"/>
</dbReference>
<dbReference type="PANTHER" id="PTHR24223">
    <property type="entry name" value="ATP-BINDING CASSETTE SUB-FAMILY C"/>
    <property type="match status" value="1"/>
</dbReference>
<organism evidence="9 10">
    <name type="scientific">Tropilaelaps mercedesae</name>
    <dbReference type="NCBI Taxonomy" id="418985"/>
    <lineage>
        <taxon>Eukaryota</taxon>
        <taxon>Metazoa</taxon>
        <taxon>Ecdysozoa</taxon>
        <taxon>Arthropoda</taxon>
        <taxon>Chelicerata</taxon>
        <taxon>Arachnida</taxon>
        <taxon>Acari</taxon>
        <taxon>Parasitiformes</taxon>
        <taxon>Mesostigmata</taxon>
        <taxon>Gamasina</taxon>
        <taxon>Dermanyssoidea</taxon>
        <taxon>Laelapidae</taxon>
        <taxon>Tropilaelaps</taxon>
    </lineage>
</organism>
<protein>
    <submittedName>
        <fullName evidence="9">Multidrug resistance-associated protein 7-like</fullName>
    </submittedName>
</protein>
<evidence type="ECO:0000259" key="8">
    <source>
        <dbReference type="PROSITE" id="PS50929"/>
    </source>
</evidence>
<feature type="transmembrane region" description="Helical" evidence="7">
    <location>
        <begin position="215"/>
        <end position="239"/>
    </location>
</feature>
<dbReference type="SUPFAM" id="SSF52540">
    <property type="entry name" value="P-loop containing nucleoside triphosphate hydrolases"/>
    <property type="match status" value="1"/>
</dbReference>
<dbReference type="InParanoid" id="A0A1V9XTW9"/>
<dbReference type="Gene3D" id="1.20.1560.10">
    <property type="entry name" value="ABC transporter type 1, transmembrane domain"/>
    <property type="match status" value="1"/>
</dbReference>
<dbReference type="EMBL" id="MNPL01004135">
    <property type="protein sequence ID" value="OQR76944.1"/>
    <property type="molecule type" value="Genomic_DNA"/>
</dbReference>
<keyword evidence="5 7" id="KW-1133">Transmembrane helix</keyword>
<keyword evidence="3" id="KW-0547">Nucleotide-binding</keyword>
<name>A0A1V9XTW9_9ACAR</name>
<evidence type="ECO:0000313" key="9">
    <source>
        <dbReference type="EMBL" id="OQR76944.1"/>
    </source>
</evidence>
<dbReference type="InterPro" id="IPR027417">
    <property type="entry name" value="P-loop_NTPase"/>
</dbReference>
<gene>
    <name evidence="9" type="ORF">BIW11_07445</name>
</gene>
<dbReference type="GO" id="GO:0016020">
    <property type="term" value="C:membrane"/>
    <property type="evidence" value="ECO:0007669"/>
    <property type="project" value="InterPro"/>
</dbReference>
<dbReference type="PROSITE" id="PS50929">
    <property type="entry name" value="ABC_TM1F"/>
    <property type="match status" value="1"/>
</dbReference>
<dbReference type="AlphaFoldDB" id="A0A1V9XTW9"/>
<dbReference type="Gene3D" id="3.40.50.300">
    <property type="entry name" value="P-loop containing nucleotide triphosphate hydrolases"/>
    <property type="match status" value="1"/>
</dbReference>
<dbReference type="STRING" id="418985.A0A1V9XTW9"/>
<feature type="non-terminal residue" evidence="9">
    <location>
        <position position="438"/>
    </location>
</feature>
<evidence type="ECO:0000256" key="3">
    <source>
        <dbReference type="ARBA" id="ARBA00022741"/>
    </source>
</evidence>
<dbReference type="GO" id="GO:0005524">
    <property type="term" value="F:ATP binding"/>
    <property type="evidence" value="ECO:0007669"/>
    <property type="project" value="UniProtKB-KW"/>
</dbReference>
<accession>A0A1V9XTW9</accession>